<sequence>MLRSLATHPAFRTAAVLVSVSVAGMLIGMGWEEARYGNTRTELERAEAAADALDQETPRGSGRSKQDEAILARTLTYFPPYPNGGRPEALAADYLGPGTPIAVSWFATKDSSDQVLQHYRQFLLGEGLPVVGLRFNDNAGYVGYWVPKDDEVRLMSTLRQGDETIVFVSSARMRNYLERAGNRVPAGVPVPKGLQDATSLSLKMEGATNVTVTGRLPDTALPDAEQAYQALLRDQGWSVSEARPAGLQETELTLTREGLRGQATLRQPAARRDVEFHLSLMRAQGAP</sequence>
<evidence type="ECO:0000313" key="2">
    <source>
        <dbReference type="EMBL" id="QAT82690.1"/>
    </source>
</evidence>
<protein>
    <submittedName>
        <fullName evidence="2">Uncharacterized protein</fullName>
    </submittedName>
</protein>
<gene>
    <name evidence="2" type="ORF">EJ065_1085</name>
</gene>
<dbReference type="AlphaFoldDB" id="A0A410RLB7"/>
<reference evidence="2 3" key="1">
    <citation type="submission" date="2018-12" db="EMBL/GenBank/DDBJ databases">
        <title>Complete Genome Sequence of the Corallopyronin A producing Myxobacterium Corallococcus coralloides B035.</title>
        <authorList>
            <person name="Bouhired S.M."/>
            <person name="Rupp O."/>
            <person name="Blom J."/>
            <person name="Schaeberle T.F."/>
            <person name="Kehraus S."/>
            <person name="Schiefer A."/>
            <person name="Pfarr K."/>
            <person name="Goesmann A."/>
            <person name="Hoerauf A."/>
            <person name="Koenig G.M."/>
        </authorList>
    </citation>
    <scope>NUCLEOTIDE SEQUENCE [LARGE SCALE GENOMIC DNA]</scope>
    <source>
        <strain evidence="2 3">B035</strain>
    </source>
</reference>
<name>A0A410RLB7_CORCK</name>
<dbReference type="EMBL" id="CP034669">
    <property type="protein sequence ID" value="QAT82690.1"/>
    <property type="molecule type" value="Genomic_DNA"/>
</dbReference>
<dbReference type="Proteomes" id="UP000288758">
    <property type="component" value="Chromosome"/>
</dbReference>
<organism evidence="2 3">
    <name type="scientific">Corallococcus coralloides</name>
    <name type="common">Myxococcus coralloides</name>
    <dbReference type="NCBI Taxonomy" id="184914"/>
    <lineage>
        <taxon>Bacteria</taxon>
        <taxon>Pseudomonadati</taxon>
        <taxon>Myxococcota</taxon>
        <taxon>Myxococcia</taxon>
        <taxon>Myxococcales</taxon>
        <taxon>Cystobacterineae</taxon>
        <taxon>Myxococcaceae</taxon>
        <taxon>Corallococcus</taxon>
    </lineage>
</organism>
<feature type="region of interest" description="Disordered" evidence="1">
    <location>
        <begin position="47"/>
        <end position="66"/>
    </location>
</feature>
<evidence type="ECO:0000256" key="1">
    <source>
        <dbReference type="SAM" id="MobiDB-lite"/>
    </source>
</evidence>
<proteinExistence type="predicted"/>
<accession>A0A410RLB7</accession>
<evidence type="ECO:0000313" key="3">
    <source>
        <dbReference type="Proteomes" id="UP000288758"/>
    </source>
</evidence>
<dbReference type="RefSeq" id="WP_128794981.1">
    <property type="nucleotide sequence ID" value="NZ_CP034669.1"/>
</dbReference>